<name>A0ABR1MA48_9PEZI</name>
<keyword evidence="3" id="KW-1185">Reference proteome</keyword>
<protein>
    <submittedName>
        <fullName evidence="2">Uncharacterized protein</fullName>
    </submittedName>
</protein>
<dbReference type="RefSeq" id="XP_066659361.1">
    <property type="nucleotide sequence ID" value="XM_066804134.1"/>
</dbReference>
<feature type="compositionally biased region" description="Basic residues" evidence="1">
    <location>
        <begin position="199"/>
        <end position="209"/>
    </location>
</feature>
<accession>A0ABR1MA48</accession>
<feature type="compositionally biased region" description="Low complexity" evidence="1">
    <location>
        <begin position="223"/>
        <end position="244"/>
    </location>
</feature>
<dbReference type="GeneID" id="92037040"/>
<dbReference type="EMBL" id="JBBPEH010000001">
    <property type="protein sequence ID" value="KAK7544126.1"/>
    <property type="molecule type" value="Genomic_DNA"/>
</dbReference>
<reference evidence="2 3" key="1">
    <citation type="submission" date="2024-04" db="EMBL/GenBank/DDBJ databases">
        <title>Phyllosticta paracitricarpa is synonymous to the EU quarantine fungus P. citricarpa based on phylogenomic analyses.</title>
        <authorList>
            <consortium name="Lawrence Berkeley National Laboratory"/>
            <person name="Van ingen-buijs V.A."/>
            <person name="Van westerhoven A.C."/>
            <person name="Haridas S."/>
            <person name="Skiadas P."/>
            <person name="Martin F."/>
            <person name="Groenewald J.Z."/>
            <person name="Crous P.W."/>
            <person name="Seidl M.F."/>
        </authorList>
    </citation>
    <scope>NUCLEOTIDE SEQUENCE [LARGE SCALE GENOMIC DNA]</scope>
    <source>
        <strain evidence="2 3">CPC 17464</strain>
    </source>
</reference>
<feature type="compositionally biased region" description="Basic and acidic residues" evidence="1">
    <location>
        <begin position="152"/>
        <end position="163"/>
    </location>
</feature>
<comment type="caution">
    <text evidence="2">The sequence shown here is derived from an EMBL/GenBank/DDBJ whole genome shotgun (WGS) entry which is preliminary data.</text>
</comment>
<evidence type="ECO:0000313" key="2">
    <source>
        <dbReference type="EMBL" id="KAK7544126.1"/>
    </source>
</evidence>
<sequence length="272" mass="29684">MGKGKRASTGRRTWELDSMQNVLIEPWCHGVCGVFGAQHGGARHSGAGRAHNRQGMRAQERAMQQSQRCTPWWGTWIGGSRGRGQGRSVGLSLQTRRPAHGRRIESYRGGEADGRRLSCQVSLRLWLSKMSRNVGGLSRPCTVWASVQPEARAPKERNKREEQPGLGLALSSPLSPGGWVLTTSAHLADTSKQTPPQRDKHKHKHKLHRCPPLSSGPLPPATRSSSSPLVSLLSSSSSSSSYCPLRRRPLSQGAPPATPYISNPSMRPSFLL</sequence>
<feature type="region of interest" description="Disordered" evidence="1">
    <location>
        <begin position="188"/>
        <end position="272"/>
    </location>
</feature>
<gene>
    <name evidence="2" type="ORF">J3D65DRAFT_7363</name>
</gene>
<evidence type="ECO:0000313" key="3">
    <source>
        <dbReference type="Proteomes" id="UP001360953"/>
    </source>
</evidence>
<feature type="region of interest" description="Disordered" evidence="1">
    <location>
        <begin position="149"/>
        <end position="171"/>
    </location>
</feature>
<proteinExistence type="predicted"/>
<dbReference type="Proteomes" id="UP001360953">
    <property type="component" value="Unassembled WGS sequence"/>
</dbReference>
<evidence type="ECO:0000256" key="1">
    <source>
        <dbReference type="SAM" id="MobiDB-lite"/>
    </source>
</evidence>
<organism evidence="2 3">
    <name type="scientific">Phyllosticta citribraziliensis</name>
    <dbReference type="NCBI Taxonomy" id="989973"/>
    <lineage>
        <taxon>Eukaryota</taxon>
        <taxon>Fungi</taxon>
        <taxon>Dikarya</taxon>
        <taxon>Ascomycota</taxon>
        <taxon>Pezizomycotina</taxon>
        <taxon>Dothideomycetes</taxon>
        <taxon>Dothideomycetes incertae sedis</taxon>
        <taxon>Botryosphaeriales</taxon>
        <taxon>Phyllostictaceae</taxon>
        <taxon>Phyllosticta</taxon>
    </lineage>
</organism>